<name>X1R5K1_9ZZZZ</name>
<dbReference type="SMART" id="SM01329">
    <property type="entry name" value="Iso_dh"/>
    <property type="match status" value="1"/>
</dbReference>
<feature type="domain" description="Isopropylmalate dehydrogenase-like" evidence="3">
    <location>
        <begin position="1"/>
        <end position="106"/>
    </location>
</feature>
<dbReference type="InterPro" id="IPR024084">
    <property type="entry name" value="IsoPropMal-DH-like_dom"/>
</dbReference>
<dbReference type="PANTHER" id="PTHR11835">
    <property type="entry name" value="DECARBOXYLATING DEHYDROGENASES-ISOCITRATE, ISOPROPYLMALATE, TARTRATE"/>
    <property type="match status" value="1"/>
</dbReference>
<dbReference type="AlphaFoldDB" id="X1R5K1"/>
<comment type="similarity">
    <text evidence="1">Belongs to the isocitrate and isopropylmalate dehydrogenases family.</text>
</comment>
<dbReference type="GO" id="GO:0006102">
    <property type="term" value="P:isocitrate metabolic process"/>
    <property type="evidence" value="ECO:0007669"/>
    <property type="project" value="TreeGrafter"/>
</dbReference>
<dbReference type="Pfam" id="PF00180">
    <property type="entry name" value="Iso_dh"/>
    <property type="match status" value="1"/>
</dbReference>
<organism evidence="4">
    <name type="scientific">marine sediment metagenome</name>
    <dbReference type="NCBI Taxonomy" id="412755"/>
    <lineage>
        <taxon>unclassified sequences</taxon>
        <taxon>metagenomes</taxon>
        <taxon>ecological metagenomes</taxon>
    </lineage>
</organism>
<reference evidence="4" key="1">
    <citation type="journal article" date="2014" name="Front. Microbiol.">
        <title>High frequency of phylogenetically diverse reductive dehalogenase-homologous genes in deep subseafloor sedimentary metagenomes.</title>
        <authorList>
            <person name="Kawai M."/>
            <person name="Futagami T."/>
            <person name="Toyoda A."/>
            <person name="Takaki Y."/>
            <person name="Nishi S."/>
            <person name="Hori S."/>
            <person name="Arai W."/>
            <person name="Tsubouchi T."/>
            <person name="Morono Y."/>
            <person name="Uchiyama I."/>
            <person name="Ito T."/>
            <person name="Fujiyama A."/>
            <person name="Inagaki F."/>
            <person name="Takami H."/>
        </authorList>
    </citation>
    <scope>NUCLEOTIDE SEQUENCE</scope>
    <source>
        <strain evidence="4">Expedition CK06-06</strain>
    </source>
</reference>
<sequence length="113" mass="11563">DLLSDLCAGLVGGLGLAPGANLSDEIAVFEATHGSAPKYAGLNKVNPMAMMLSGVMMLRHLGEGTSAGRLEKAIAEVIAEGRNVTYDLKPEAPDTAVGTSQVADAVIEKLKGN</sequence>
<comment type="caution">
    <text evidence="4">The sequence shown here is derived from an EMBL/GenBank/DDBJ whole genome shotgun (WGS) entry which is preliminary data.</text>
</comment>
<dbReference type="SUPFAM" id="SSF53659">
    <property type="entry name" value="Isocitrate/Isopropylmalate dehydrogenase-like"/>
    <property type="match status" value="1"/>
</dbReference>
<gene>
    <name evidence="4" type="ORF">S12H4_10286</name>
</gene>
<keyword evidence="2" id="KW-0560">Oxidoreductase</keyword>
<evidence type="ECO:0000259" key="3">
    <source>
        <dbReference type="SMART" id="SM01329"/>
    </source>
</evidence>
<dbReference type="GO" id="GO:0004449">
    <property type="term" value="F:isocitrate dehydrogenase (NAD+) activity"/>
    <property type="evidence" value="ECO:0007669"/>
    <property type="project" value="TreeGrafter"/>
</dbReference>
<protein>
    <recommendedName>
        <fullName evidence="3">Isopropylmalate dehydrogenase-like domain-containing protein</fullName>
    </recommendedName>
</protein>
<dbReference type="Gene3D" id="3.40.718.10">
    <property type="entry name" value="Isopropylmalate Dehydrogenase"/>
    <property type="match status" value="1"/>
</dbReference>
<evidence type="ECO:0000256" key="1">
    <source>
        <dbReference type="ARBA" id="ARBA00007769"/>
    </source>
</evidence>
<feature type="non-terminal residue" evidence="4">
    <location>
        <position position="1"/>
    </location>
</feature>
<evidence type="ECO:0000256" key="2">
    <source>
        <dbReference type="ARBA" id="ARBA00023002"/>
    </source>
</evidence>
<accession>X1R5K1</accession>
<proteinExistence type="inferred from homology"/>
<dbReference type="EMBL" id="BARW01004365">
    <property type="protein sequence ID" value="GAI62326.1"/>
    <property type="molecule type" value="Genomic_DNA"/>
</dbReference>
<evidence type="ECO:0000313" key="4">
    <source>
        <dbReference type="EMBL" id="GAI62326.1"/>
    </source>
</evidence>
<dbReference type="PANTHER" id="PTHR11835:SF34">
    <property type="entry name" value="ISOCITRATE DEHYDROGENASE [NAD] SUBUNIT ALPHA, MITOCHONDRIAL"/>
    <property type="match status" value="1"/>
</dbReference>
<dbReference type="GO" id="GO:0006099">
    <property type="term" value="P:tricarboxylic acid cycle"/>
    <property type="evidence" value="ECO:0007669"/>
    <property type="project" value="TreeGrafter"/>
</dbReference>